<dbReference type="EMBL" id="CAJNNW010025019">
    <property type="protein sequence ID" value="CAE8675270.1"/>
    <property type="molecule type" value="Genomic_DNA"/>
</dbReference>
<evidence type="ECO:0000313" key="4">
    <source>
        <dbReference type="EMBL" id="CAE8675270.1"/>
    </source>
</evidence>
<dbReference type="GO" id="GO:0008270">
    <property type="term" value="F:zinc ion binding"/>
    <property type="evidence" value="ECO:0007669"/>
    <property type="project" value="UniProtKB-KW"/>
</dbReference>
<dbReference type="GO" id="GO:0005737">
    <property type="term" value="C:cytoplasm"/>
    <property type="evidence" value="ECO:0007669"/>
    <property type="project" value="UniProtKB-ARBA"/>
</dbReference>
<evidence type="ECO:0000259" key="3">
    <source>
        <dbReference type="PROSITE" id="PS50089"/>
    </source>
</evidence>
<dbReference type="Gene3D" id="1.25.40.10">
    <property type="entry name" value="Tetratricopeptide repeat domain"/>
    <property type="match status" value="3"/>
</dbReference>
<organism evidence="4 5">
    <name type="scientific">Polarella glacialis</name>
    <name type="common">Dinoflagellate</name>
    <dbReference type="NCBI Taxonomy" id="89957"/>
    <lineage>
        <taxon>Eukaryota</taxon>
        <taxon>Sar</taxon>
        <taxon>Alveolata</taxon>
        <taxon>Dinophyceae</taxon>
        <taxon>Suessiales</taxon>
        <taxon>Suessiaceae</taxon>
        <taxon>Polarella</taxon>
    </lineage>
</organism>
<dbReference type="Pfam" id="PF08238">
    <property type="entry name" value="Sel1"/>
    <property type="match status" value="1"/>
</dbReference>
<dbReference type="AlphaFoldDB" id="A0A813JC96"/>
<dbReference type="PANTHER" id="PTHR11102:SF160">
    <property type="entry name" value="ERAD-ASSOCIATED E3 UBIQUITIN-PROTEIN LIGASE COMPONENT HRD3"/>
    <property type="match status" value="1"/>
</dbReference>
<dbReference type="GO" id="GO:0042802">
    <property type="term" value="F:identical protein binding"/>
    <property type="evidence" value="ECO:0007669"/>
    <property type="project" value="InterPro"/>
</dbReference>
<evidence type="ECO:0000256" key="2">
    <source>
        <dbReference type="PROSITE-ProRule" id="PRU00175"/>
    </source>
</evidence>
<dbReference type="SMART" id="SM00028">
    <property type="entry name" value="TPR"/>
    <property type="match status" value="6"/>
</dbReference>
<feature type="domain" description="RING-type" evidence="3">
    <location>
        <begin position="24"/>
        <end position="70"/>
    </location>
</feature>
<dbReference type="PANTHER" id="PTHR11102">
    <property type="entry name" value="SEL-1-LIKE PROTEIN"/>
    <property type="match status" value="1"/>
</dbReference>
<proteinExistence type="inferred from homology"/>
<keyword evidence="2" id="KW-0863">Zinc-finger</keyword>
<comment type="similarity">
    <text evidence="1">Belongs to the sel-1 family.</text>
</comment>
<dbReference type="Gene3D" id="3.30.40.10">
    <property type="entry name" value="Zinc/RING finger domain, C3HC4 (zinc finger)"/>
    <property type="match status" value="1"/>
</dbReference>
<dbReference type="Pfam" id="PF13639">
    <property type="entry name" value="zf-RING_2"/>
    <property type="match status" value="1"/>
</dbReference>
<dbReference type="InterPro" id="IPR013083">
    <property type="entry name" value="Znf_RING/FYVE/PHD"/>
</dbReference>
<evidence type="ECO:0000313" key="5">
    <source>
        <dbReference type="Proteomes" id="UP000626109"/>
    </source>
</evidence>
<dbReference type="InterPro" id="IPR001841">
    <property type="entry name" value="Znf_RING"/>
</dbReference>
<dbReference type="Pfam" id="PF07721">
    <property type="entry name" value="TPR_4"/>
    <property type="match status" value="2"/>
</dbReference>
<dbReference type="InterPro" id="IPR006597">
    <property type="entry name" value="Sel1-like"/>
</dbReference>
<evidence type="ECO:0000256" key="1">
    <source>
        <dbReference type="ARBA" id="ARBA00038101"/>
    </source>
</evidence>
<dbReference type="InterPro" id="IPR019734">
    <property type="entry name" value="TPR_rpt"/>
</dbReference>
<dbReference type="SUPFAM" id="SSF81901">
    <property type="entry name" value="HCP-like"/>
    <property type="match status" value="3"/>
</dbReference>
<dbReference type="SUPFAM" id="SSF57850">
    <property type="entry name" value="RING/U-box"/>
    <property type="match status" value="1"/>
</dbReference>
<dbReference type="InterPro" id="IPR011990">
    <property type="entry name" value="TPR-like_helical_dom_sf"/>
</dbReference>
<keyword evidence="2" id="KW-0479">Metal-binding</keyword>
<reference evidence="4" key="1">
    <citation type="submission" date="2021-02" db="EMBL/GenBank/DDBJ databases">
        <authorList>
            <person name="Dougan E. K."/>
            <person name="Rhodes N."/>
            <person name="Thang M."/>
            <person name="Chan C."/>
        </authorList>
    </citation>
    <scope>NUCLEOTIDE SEQUENCE</scope>
</reference>
<gene>
    <name evidence="4" type="ORF">PGLA2088_LOCUS19317</name>
</gene>
<protein>
    <recommendedName>
        <fullName evidence="3">RING-type domain-containing protein</fullName>
    </recommendedName>
</protein>
<dbReference type="Proteomes" id="UP000626109">
    <property type="component" value="Unassembled WGS sequence"/>
</dbReference>
<name>A0A813JC96_POLGL</name>
<keyword evidence="2" id="KW-0862">Zinc</keyword>
<dbReference type="SMART" id="SM00671">
    <property type="entry name" value="SEL1"/>
    <property type="match status" value="9"/>
</dbReference>
<accession>A0A813JC96</accession>
<dbReference type="PROSITE" id="PS50089">
    <property type="entry name" value="ZF_RING_2"/>
    <property type="match status" value="1"/>
</dbReference>
<sequence>MDTKEPGGLPSLPSMAPDPEPDTCCICLESLDSPGRGRQALPCQHRHMLHEDCVTEMRRHGASGHCPLCREELVGLEPFQVLLDRANSCYMRASYKKAYRLASEVHDLDSENPAAAALLGILMAQGHGVTKDLTQAEALYRTASSQGHLSATFNLAFLLEKRGDLQEAEALYRTASSQGHLSATFNLAFLLEDRGDLQEAEALYRTASSQGGLSATSNLALLLEKRGDLQEAEALYRTASSQGHLPATSNLALLLKKRGDLQQAEALYRTASSQGGLSATFNLALLLEKRGDLQQAEALFRTASSQGHLPATVKMALLLEKRGDLQAEALYRTASSQGHLRATFNLARLLNKRGDLQEAEALYRTASSQGHLPATFNLALLLEKRGRNCRRQRRCYRTASKARGTFGRTSNLHFSLRSGGRSAGGRGDCTRDASRQGTVKAEALYRTASSQGHLRATFNLARLLNKRGDLQEAEALYRTASSQGHLPATFNLALLLEKRGDLQEAEAPYRTASMSTEPYVASQHACSTPCNSKLAQFALGETAFKSGDGVQVHGLTSVGAVALNGRCATVLPCEGPAWRVSGDRVPVEIDGGGQRVSRPENFRPWSDVEELGDVTAQATGSASPTAATSSLADGSSIMTVDLAFAAGCEGELEADPATQSAILESITGFAPEELRAGSSSSSLAVNSMVSDALLRSRPEEELGTCVSKVVLLKFNRCIQSFQRALLQRPELEPVRKALDQRGFAVVLPSKAKAFVHPENYEAVLEAIARDKFVLYADHVLVEPELENVVKEVLKGIAQPKAGTRALIELSGACSGAQEHQPTAGTAGASSSSNLPLTTERTFIHFKVPSSLISPSELDARSFKTA</sequence>
<dbReference type="InterPro" id="IPR050767">
    <property type="entry name" value="Sel1_AlgK"/>
</dbReference>
<dbReference type="Pfam" id="PF13432">
    <property type="entry name" value="TPR_16"/>
    <property type="match status" value="3"/>
</dbReference>
<comment type="caution">
    <text evidence="4">The sequence shown here is derived from an EMBL/GenBank/DDBJ whole genome shotgun (WGS) entry which is preliminary data.</text>
</comment>
<dbReference type="SMART" id="SM00184">
    <property type="entry name" value="RING"/>
    <property type="match status" value="1"/>
</dbReference>
<dbReference type="InterPro" id="IPR011717">
    <property type="entry name" value="TPR-4"/>
</dbReference>